<proteinExistence type="predicted"/>
<dbReference type="EMBL" id="CM031815">
    <property type="protein sequence ID" value="KAG6647064.1"/>
    <property type="molecule type" value="Genomic_DNA"/>
</dbReference>
<sequence>MNQNHWNYAFESPRPASSFEAWKLLVRSL</sequence>
<dbReference type="AlphaFoldDB" id="A0A8T1PZ15"/>
<name>A0A8T1PZ15_CARIL</name>
<accession>A0A8T1PZ15</accession>
<evidence type="ECO:0000313" key="2">
    <source>
        <dbReference type="Proteomes" id="UP000811609"/>
    </source>
</evidence>
<protein>
    <submittedName>
        <fullName evidence="1">Uncharacterized protein</fullName>
    </submittedName>
</protein>
<comment type="caution">
    <text evidence="1">The sequence shown here is derived from an EMBL/GenBank/DDBJ whole genome shotgun (WGS) entry which is preliminary data.</text>
</comment>
<organism evidence="1 2">
    <name type="scientific">Carya illinoinensis</name>
    <name type="common">Pecan</name>
    <dbReference type="NCBI Taxonomy" id="32201"/>
    <lineage>
        <taxon>Eukaryota</taxon>
        <taxon>Viridiplantae</taxon>
        <taxon>Streptophyta</taxon>
        <taxon>Embryophyta</taxon>
        <taxon>Tracheophyta</taxon>
        <taxon>Spermatophyta</taxon>
        <taxon>Magnoliopsida</taxon>
        <taxon>eudicotyledons</taxon>
        <taxon>Gunneridae</taxon>
        <taxon>Pentapetalae</taxon>
        <taxon>rosids</taxon>
        <taxon>fabids</taxon>
        <taxon>Fagales</taxon>
        <taxon>Juglandaceae</taxon>
        <taxon>Carya</taxon>
    </lineage>
</organism>
<dbReference type="Proteomes" id="UP000811609">
    <property type="component" value="Chromosome 7"/>
</dbReference>
<reference evidence="1" key="1">
    <citation type="submission" date="2020-12" db="EMBL/GenBank/DDBJ databases">
        <title>WGS assembly of Carya illinoinensis cv. Pawnee.</title>
        <authorList>
            <person name="Platts A."/>
            <person name="Shu S."/>
            <person name="Wright S."/>
            <person name="Barry K."/>
            <person name="Edger P."/>
            <person name="Pires J.C."/>
            <person name="Schmutz J."/>
        </authorList>
    </citation>
    <scope>NUCLEOTIDE SEQUENCE</scope>
    <source>
        <tissue evidence="1">Leaf</tissue>
    </source>
</reference>
<gene>
    <name evidence="1" type="ORF">CIPAW_07G052600</name>
</gene>
<evidence type="ECO:0000313" key="1">
    <source>
        <dbReference type="EMBL" id="KAG6647064.1"/>
    </source>
</evidence>
<keyword evidence="2" id="KW-1185">Reference proteome</keyword>